<dbReference type="SUPFAM" id="SSF118215">
    <property type="entry name" value="Proton glutamate symport protein"/>
    <property type="match status" value="1"/>
</dbReference>
<feature type="transmembrane region" description="Helical" evidence="9">
    <location>
        <begin position="89"/>
        <end position="112"/>
    </location>
</feature>
<evidence type="ECO:0000313" key="11">
    <source>
        <dbReference type="Proteomes" id="UP000625682"/>
    </source>
</evidence>
<feature type="transmembrane region" description="Helical" evidence="9">
    <location>
        <begin position="60"/>
        <end position="77"/>
    </location>
</feature>
<evidence type="ECO:0000256" key="1">
    <source>
        <dbReference type="ARBA" id="ARBA00004651"/>
    </source>
</evidence>
<dbReference type="GO" id="GO:0070778">
    <property type="term" value="P:L-aspartate transmembrane transport"/>
    <property type="evidence" value="ECO:0007669"/>
    <property type="project" value="TreeGrafter"/>
</dbReference>
<reference evidence="10" key="2">
    <citation type="submission" date="2020-09" db="EMBL/GenBank/DDBJ databases">
        <authorList>
            <person name="Sun Q."/>
            <person name="Zhou Y."/>
        </authorList>
    </citation>
    <scope>NUCLEOTIDE SEQUENCE</scope>
    <source>
        <strain evidence="10">CGMCC 4.7272</strain>
    </source>
</reference>
<protein>
    <submittedName>
        <fullName evidence="10">C4-dicarboxylate transporter DctA</fullName>
    </submittedName>
</protein>
<keyword evidence="7 9" id="KW-0472">Membrane</keyword>
<dbReference type="GO" id="GO:0005886">
    <property type="term" value="C:plasma membrane"/>
    <property type="evidence" value="ECO:0007669"/>
    <property type="project" value="UniProtKB-SubCell"/>
</dbReference>
<keyword evidence="3" id="KW-1003">Cell membrane</keyword>
<keyword evidence="5" id="KW-0769">Symport</keyword>
<evidence type="ECO:0000256" key="9">
    <source>
        <dbReference type="SAM" id="Phobius"/>
    </source>
</evidence>
<dbReference type="EMBL" id="BMMU01000017">
    <property type="protein sequence ID" value="GGJ47362.1"/>
    <property type="molecule type" value="Genomic_DNA"/>
</dbReference>
<dbReference type="GO" id="GO:0015141">
    <property type="term" value="F:succinate transmembrane transporter activity"/>
    <property type="evidence" value="ECO:0007669"/>
    <property type="project" value="TreeGrafter"/>
</dbReference>
<evidence type="ECO:0000256" key="5">
    <source>
        <dbReference type="ARBA" id="ARBA00022847"/>
    </source>
</evidence>
<dbReference type="AlphaFoldDB" id="A0A917P0B7"/>
<gene>
    <name evidence="10" type="ORF">GCM10012282_50390</name>
</gene>
<dbReference type="Pfam" id="PF00375">
    <property type="entry name" value="SDF"/>
    <property type="match status" value="1"/>
</dbReference>
<dbReference type="GO" id="GO:0015138">
    <property type="term" value="F:fumarate transmembrane transporter activity"/>
    <property type="evidence" value="ECO:0007669"/>
    <property type="project" value="TreeGrafter"/>
</dbReference>
<dbReference type="InterPro" id="IPR001991">
    <property type="entry name" value="Na-dicarboxylate_symporter"/>
</dbReference>
<dbReference type="InterPro" id="IPR036458">
    <property type="entry name" value="Na:dicarbo_symporter_sf"/>
</dbReference>
<proteinExistence type="predicted"/>
<name>A0A917P0B7_9ACTN</name>
<dbReference type="PANTHER" id="PTHR42865:SF1">
    <property type="entry name" value="AEROBIC C4-DICARBOXYLATE TRANSPORT PROTEIN"/>
    <property type="match status" value="1"/>
</dbReference>
<feature type="transmembrane region" description="Helical" evidence="9">
    <location>
        <begin position="21"/>
        <end position="40"/>
    </location>
</feature>
<evidence type="ECO:0000313" key="10">
    <source>
        <dbReference type="EMBL" id="GGJ47362.1"/>
    </source>
</evidence>
<feature type="transmembrane region" description="Helical" evidence="9">
    <location>
        <begin position="229"/>
        <end position="255"/>
    </location>
</feature>
<keyword evidence="11" id="KW-1185">Reference proteome</keyword>
<organism evidence="10 11">
    <name type="scientific">Streptomyces lacrimifluminis</name>
    <dbReference type="NCBI Taxonomy" id="1500077"/>
    <lineage>
        <taxon>Bacteria</taxon>
        <taxon>Bacillati</taxon>
        <taxon>Actinomycetota</taxon>
        <taxon>Actinomycetes</taxon>
        <taxon>Kitasatosporales</taxon>
        <taxon>Streptomycetaceae</taxon>
        <taxon>Streptomyces</taxon>
    </lineage>
</organism>
<evidence type="ECO:0000256" key="4">
    <source>
        <dbReference type="ARBA" id="ARBA00022692"/>
    </source>
</evidence>
<keyword evidence="4 9" id="KW-0812">Transmembrane</keyword>
<dbReference type="PANTHER" id="PTHR42865">
    <property type="entry name" value="PROTON/GLUTAMATE-ASPARTATE SYMPORTER"/>
    <property type="match status" value="1"/>
</dbReference>
<keyword evidence="2" id="KW-0813">Transport</keyword>
<reference evidence="10" key="1">
    <citation type="journal article" date="2014" name="Int. J. Syst. Evol. Microbiol.">
        <title>Complete genome sequence of Corynebacterium casei LMG S-19264T (=DSM 44701T), isolated from a smear-ripened cheese.</title>
        <authorList>
            <consortium name="US DOE Joint Genome Institute (JGI-PGF)"/>
            <person name="Walter F."/>
            <person name="Albersmeier A."/>
            <person name="Kalinowski J."/>
            <person name="Ruckert C."/>
        </authorList>
    </citation>
    <scope>NUCLEOTIDE SEQUENCE</scope>
    <source>
        <strain evidence="10">CGMCC 4.7272</strain>
    </source>
</reference>
<accession>A0A917P0B7</accession>
<evidence type="ECO:0000256" key="6">
    <source>
        <dbReference type="ARBA" id="ARBA00022989"/>
    </source>
</evidence>
<keyword evidence="6 9" id="KW-1133">Transmembrane helix</keyword>
<dbReference type="PRINTS" id="PR00173">
    <property type="entry name" value="EDTRNSPORT"/>
</dbReference>
<feature type="transmembrane region" description="Helical" evidence="9">
    <location>
        <begin position="343"/>
        <end position="366"/>
    </location>
</feature>
<evidence type="ECO:0000256" key="2">
    <source>
        <dbReference type="ARBA" id="ARBA00022448"/>
    </source>
</evidence>
<dbReference type="Proteomes" id="UP000625682">
    <property type="component" value="Unassembled WGS sequence"/>
</dbReference>
<evidence type="ECO:0000256" key="3">
    <source>
        <dbReference type="ARBA" id="ARBA00022475"/>
    </source>
</evidence>
<feature type="region of interest" description="Disordered" evidence="8">
    <location>
        <begin position="438"/>
        <end position="464"/>
    </location>
</feature>
<comment type="subcellular location">
    <subcellularLocation>
        <location evidence="1">Cell membrane</location>
        <topology evidence="1">Multi-pass membrane protein</topology>
    </subcellularLocation>
</comment>
<dbReference type="Gene3D" id="1.10.3860.10">
    <property type="entry name" value="Sodium:dicarboxylate symporter"/>
    <property type="match status" value="1"/>
</dbReference>
<evidence type="ECO:0000256" key="7">
    <source>
        <dbReference type="ARBA" id="ARBA00023136"/>
    </source>
</evidence>
<evidence type="ECO:0000256" key="8">
    <source>
        <dbReference type="SAM" id="MobiDB-lite"/>
    </source>
</evidence>
<feature type="transmembrane region" description="Helical" evidence="9">
    <location>
        <begin position="151"/>
        <end position="174"/>
    </location>
</feature>
<dbReference type="GO" id="GO:0015366">
    <property type="term" value="F:malate:proton symporter activity"/>
    <property type="evidence" value="ECO:0007669"/>
    <property type="project" value="TreeGrafter"/>
</dbReference>
<comment type="caution">
    <text evidence="10">The sequence shown here is derived from an EMBL/GenBank/DDBJ whole genome shotgun (WGS) entry which is preliminary data.</text>
</comment>
<sequence>MATSSSTAPAAPAAKRDRTHYLYIAVIAAVAAGIAVGLIAPDFAVELKPIGTGFVNLIKMMISPIIFCTIVLGIGSVRKAAKVGKVGGIALGYFVLMSFIALGIGLVVGNIIEPGTGLALTDAVKETGQAQVSAEAKDTTEFLLGIIPTTFVSAFTGGEVLQTLFVALLAGFALQAMGSAGQPVLRGVEHIQRLVFRILAMVMWAAPVGAFGAMAAVTGSAGVDALKQLAVLMLSFYLTCFLFVFIVLGALLKIFTGLNILSLFKYLGREFLLILSTSSSESALPRLIAKMEHLGVSKPVVGITVPTGYSFNLDGTMIYMTMASLFIADAMGTPMAVSEQIPLLLFLLVASKGAAGVTGAGLATLAGGLSSHKPALVDGLGLIVGIDRFMSEARALTNFAGNAVATVLIGTWTKEIDKERVAEVLAGQHPFDEKTLIDENDDFHPNTETVDVPEQGGEKELAKA</sequence>
<dbReference type="FunFam" id="1.10.3860.10:FF:000001">
    <property type="entry name" value="C4-dicarboxylate transport protein"/>
    <property type="match status" value="1"/>
</dbReference>
<feature type="transmembrane region" description="Helical" evidence="9">
    <location>
        <begin position="194"/>
        <end position="217"/>
    </location>
</feature>